<dbReference type="GO" id="GO:0005777">
    <property type="term" value="C:peroxisome"/>
    <property type="evidence" value="ECO:0007669"/>
    <property type="project" value="TreeGrafter"/>
</dbReference>
<sequence length="498" mass="56977">MTGLITHGLFLQNKFLLNFNKNNIKLLTNNFSTSYICANIDRHDNAPKKSISEFYSGKSVLVTGGTGFLGKVLVEKLLYDTDVEKLYLMIREKDGETIDRRMAALLNNSIFGKLKALKPSAVSKIVPIYGDVTQTDLAMKTQDIKTLTSEVSVVFHMAASIQFKEPMSVTLNYNYEGTKRVLKLLRQMQKIESFVHVSSVYAQALDGGKIVKETLYPPPANHNELETFISKYDNDEEETKKFLQRRCNTYAYGKALTEVFVAENHGTIPTCIVRPSMITSKAEQPLPGWLDNWYGPTRFLYNASRGWDRSCFIRREFLVDMIPVDYVANLCIVAGARNDSCVDVAVFNSCTTGANPLTWAYAHKCMIKDTVKNKLNDLPYPFVLYTQSKLLYSIYTMLLQLIPAKIADGWLWVTGRRSKYTKTQKKVIHLKETLSFFLKNSWVIECENTRKLFRSLSLDDQKKFPCDPVNINWRKYLEDYQKGIEKFLCQEKVGPNKP</sequence>
<evidence type="ECO:0000256" key="4">
    <source>
        <dbReference type="RuleBase" id="RU363097"/>
    </source>
</evidence>
<name>A0A8R2C7H8_BOMMO</name>
<comment type="catalytic activity">
    <reaction evidence="4">
        <text>a long-chain fatty acyl-CoA + 2 NADPH + 2 H(+) = a long-chain primary fatty alcohol + 2 NADP(+) + CoA</text>
        <dbReference type="Rhea" id="RHEA:52716"/>
        <dbReference type="ChEBI" id="CHEBI:15378"/>
        <dbReference type="ChEBI" id="CHEBI:57287"/>
        <dbReference type="ChEBI" id="CHEBI:57783"/>
        <dbReference type="ChEBI" id="CHEBI:58349"/>
        <dbReference type="ChEBI" id="CHEBI:77396"/>
        <dbReference type="ChEBI" id="CHEBI:83139"/>
        <dbReference type="EC" id="1.2.1.84"/>
    </reaction>
</comment>
<dbReference type="AlphaFoldDB" id="A0A8R2C7H8"/>
<evidence type="ECO:0000259" key="5">
    <source>
        <dbReference type="Pfam" id="PF03015"/>
    </source>
</evidence>
<dbReference type="InterPro" id="IPR033640">
    <property type="entry name" value="FAR_C"/>
</dbReference>
<dbReference type="CDD" id="cd09071">
    <property type="entry name" value="FAR_C"/>
    <property type="match status" value="1"/>
</dbReference>
<keyword evidence="4" id="KW-0521">NADP</keyword>
<keyword evidence="4" id="KW-0560">Oxidoreductase</keyword>
<evidence type="ECO:0000313" key="7">
    <source>
        <dbReference type="EnsemblMetazoa" id="XP_012548712.1"/>
    </source>
</evidence>
<dbReference type="Gene3D" id="3.40.50.720">
    <property type="entry name" value="NAD(P)-binding Rossmann-like Domain"/>
    <property type="match status" value="1"/>
</dbReference>
<evidence type="ECO:0000259" key="6">
    <source>
        <dbReference type="Pfam" id="PF07993"/>
    </source>
</evidence>
<dbReference type="EC" id="1.2.1.84" evidence="4"/>
<dbReference type="PANTHER" id="PTHR11011">
    <property type="entry name" value="MALE STERILITY PROTEIN 2-RELATED"/>
    <property type="match status" value="1"/>
</dbReference>
<evidence type="ECO:0000256" key="3">
    <source>
        <dbReference type="ARBA" id="ARBA00023098"/>
    </source>
</evidence>
<feature type="domain" description="Thioester reductase (TE)" evidence="6">
    <location>
        <begin position="62"/>
        <end position="330"/>
    </location>
</feature>
<comment type="function">
    <text evidence="4">Catalyzes the reduction of fatty acyl-CoA to fatty alcohols.</text>
</comment>
<evidence type="ECO:0000256" key="2">
    <source>
        <dbReference type="ARBA" id="ARBA00022516"/>
    </source>
</evidence>
<organism evidence="7 8">
    <name type="scientific">Bombyx mori</name>
    <name type="common">Silk moth</name>
    <dbReference type="NCBI Taxonomy" id="7091"/>
    <lineage>
        <taxon>Eukaryota</taxon>
        <taxon>Metazoa</taxon>
        <taxon>Ecdysozoa</taxon>
        <taxon>Arthropoda</taxon>
        <taxon>Hexapoda</taxon>
        <taxon>Insecta</taxon>
        <taxon>Pterygota</taxon>
        <taxon>Neoptera</taxon>
        <taxon>Endopterygota</taxon>
        <taxon>Lepidoptera</taxon>
        <taxon>Glossata</taxon>
        <taxon>Ditrysia</taxon>
        <taxon>Bombycoidea</taxon>
        <taxon>Bombycidae</taxon>
        <taxon>Bombycinae</taxon>
        <taxon>Bombyx</taxon>
    </lineage>
</organism>
<protein>
    <recommendedName>
        <fullName evidence="4">Fatty acyl-CoA reductase</fullName>
        <ecNumber evidence="4">1.2.1.84</ecNumber>
    </recommendedName>
</protein>
<feature type="domain" description="Fatty acyl-CoA reductase C-terminal" evidence="5">
    <location>
        <begin position="400"/>
        <end position="491"/>
    </location>
</feature>
<keyword evidence="2 4" id="KW-0444">Lipid biosynthesis</keyword>
<evidence type="ECO:0000256" key="1">
    <source>
        <dbReference type="ARBA" id="ARBA00005928"/>
    </source>
</evidence>
<dbReference type="GO" id="GO:0035336">
    <property type="term" value="P:long-chain fatty-acyl-CoA metabolic process"/>
    <property type="evidence" value="ECO:0007669"/>
    <property type="project" value="TreeGrafter"/>
</dbReference>
<dbReference type="Pfam" id="PF07993">
    <property type="entry name" value="NAD_binding_4"/>
    <property type="match status" value="1"/>
</dbReference>
<evidence type="ECO:0000313" key="8">
    <source>
        <dbReference type="Proteomes" id="UP000005204"/>
    </source>
</evidence>
<dbReference type="PANTHER" id="PTHR11011:SF45">
    <property type="entry name" value="FATTY ACYL-COA REDUCTASE CG8306-RELATED"/>
    <property type="match status" value="1"/>
</dbReference>
<dbReference type="Pfam" id="PF03015">
    <property type="entry name" value="Sterile"/>
    <property type="match status" value="1"/>
</dbReference>
<keyword evidence="8" id="KW-1185">Reference proteome</keyword>
<dbReference type="GO" id="GO:0102965">
    <property type="term" value="F:alcohol-forming long-chain fatty acyl-CoA reductase activity"/>
    <property type="evidence" value="ECO:0007669"/>
    <property type="project" value="UniProtKB-EC"/>
</dbReference>
<keyword evidence="3 4" id="KW-0443">Lipid metabolism</keyword>
<dbReference type="InterPro" id="IPR026055">
    <property type="entry name" value="FAR"/>
</dbReference>
<dbReference type="OrthoDB" id="429813at2759"/>
<dbReference type="InterPro" id="IPR013120">
    <property type="entry name" value="FAR_NAD-bd"/>
</dbReference>
<dbReference type="SUPFAM" id="SSF51735">
    <property type="entry name" value="NAD(P)-binding Rossmann-fold domains"/>
    <property type="match status" value="1"/>
</dbReference>
<dbReference type="EnsemblMetazoa" id="XM_012693258.3">
    <property type="protein sequence ID" value="XP_012548712.1"/>
    <property type="gene ID" value="LOC105842124"/>
</dbReference>
<dbReference type="GO" id="GO:0080019">
    <property type="term" value="F:alcohol-forming very long-chain fatty acyl-CoA reductase activity"/>
    <property type="evidence" value="ECO:0007669"/>
    <property type="project" value="InterPro"/>
</dbReference>
<accession>A0A8R2C7H8</accession>
<reference evidence="7" key="2">
    <citation type="submission" date="2022-06" db="UniProtKB">
        <authorList>
            <consortium name="EnsemblMetazoa"/>
        </authorList>
    </citation>
    <scope>IDENTIFICATION</scope>
    <source>
        <strain evidence="7">p50T (Dazao)</strain>
    </source>
</reference>
<comment type="similarity">
    <text evidence="1 4">Belongs to the fatty acyl-CoA reductase family.</text>
</comment>
<dbReference type="CDD" id="cd05236">
    <property type="entry name" value="FAR-N_SDR_e"/>
    <property type="match status" value="1"/>
</dbReference>
<reference evidence="8" key="1">
    <citation type="journal article" date="2008" name="Insect Biochem. Mol. Biol.">
        <title>The genome of a lepidopteran model insect, the silkworm Bombyx mori.</title>
        <authorList>
            <consortium name="International Silkworm Genome Consortium"/>
        </authorList>
    </citation>
    <scope>NUCLEOTIDE SEQUENCE [LARGE SCALE GENOMIC DNA]</scope>
    <source>
        <strain evidence="8">p50T</strain>
    </source>
</reference>
<proteinExistence type="inferred from homology"/>
<dbReference type="Proteomes" id="UP000005204">
    <property type="component" value="Unassembled WGS sequence"/>
</dbReference>
<dbReference type="InterPro" id="IPR036291">
    <property type="entry name" value="NAD(P)-bd_dom_sf"/>
</dbReference>